<evidence type="ECO:0000313" key="4">
    <source>
        <dbReference type="EMBL" id="CAL4788151.1"/>
    </source>
</evidence>
<evidence type="ECO:0000256" key="2">
    <source>
        <dbReference type="SAM" id="SignalP"/>
    </source>
</evidence>
<reference evidence="3" key="1">
    <citation type="submission" date="2022-10" db="EMBL/GenBank/DDBJ databases">
        <authorList>
            <person name="Chen Y."/>
            <person name="Dougan E. K."/>
            <person name="Chan C."/>
            <person name="Rhodes N."/>
            <person name="Thang M."/>
        </authorList>
    </citation>
    <scope>NUCLEOTIDE SEQUENCE</scope>
</reference>
<comment type="caution">
    <text evidence="3">The sequence shown here is derived from an EMBL/GenBank/DDBJ whole genome shotgun (WGS) entry which is preliminary data.</text>
</comment>
<evidence type="ECO:0000313" key="5">
    <source>
        <dbReference type="Proteomes" id="UP001152797"/>
    </source>
</evidence>
<dbReference type="AlphaFoldDB" id="A0A9P1CZW2"/>
<sequence>MLRTLIAAFLISSINLGRASSLQGMDFLDIDDLDFADGTVLGLQRGYTIHKKVPKSDRQDSSVPRKKEKVSTRKDDGPSEARSDPKLVRAPSDDIEKRASSIVRSEPG</sequence>
<feature type="signal peptide" evidence="2">
    <location>
        <begin position="1"/>
        <end position="19"/>
    </location>
</feature>
<evidence type="ECO:0000256" key="1">
    <source>
        <dbReference type="SAM" id="MobiDB-lite"/>
    </source>
</evidence>
<feature type="region of interest" description="Disordered" evidence="1">
    <location>
        <begin position="51"/>
        <end position="108"/>
    </location>
</feature>
<keyword evidence="5" id="KW-1185">Reference proteome</keyword>
<feature type="chain" id="PRO_5043270913" evidence="2">
    <location>
        <begin position="20"/>
        <end position="108"/>
    </location>
</feature>
<dbReference type="Proteomes" id="UP001152797">
    <property type="component" value="Unassembled WGS sequence"/>
</dbReference>
<organism evidence="3">
    <name type="scientific">Cladocopium goreaui</name>
    <dbReference type="NCBI Taxonomy" id="2562237"/>
    <lineage>
        <taxon>Eukaryota</taxon>
        <taxon>Sar</taxon>
        <taxon>Alveolata</taxon>
        <taxon>Dinophyceae</taxon>
        <taxon>Suessiales</taxon>
        <taxon>Symbiodiniaceae</taxon>
        <taxon>Cladocopium</taxon>
    </lineage>
</organism>
<gene>
    <name evidence="3" type="ORF">C1SCF055_LOCUS26929</name>
</gene>
<protein>
    <submittedName>
        <fullName evidence="3">Uncharacterized protein</fullName>
    </submittedName>
</protein>
<dbReference type="EMBL" id="CAMXCT020002846">
    <property type="protein sequence ID" value="CAL1154214.1"/>
    <property type="molecule type" value="Genomic_DNA"/>
</dbReference>
<dbReference type="EMBL" id="CAMXCT010002846">
    <property type="protein sequence ID" value="CAI4000839.1"/>
    <property type="molecule type" value="Genomic_DNA"/>
</dbReference>
<keyword evidence="2" id="KW-0732">Signal</keyword>
<reference evidence="4 5" key="2">
    <citation type="submission" date="2024-05" db="EMBL/GenBank/DDBJ databases">
        <authorList>
            <person name="Chen Y."/>
            <person name="Shah S."/>
            <person name="Dougan E. K."/>
            <person name="Thang M."/>
            <person name="Chan C."/>
        </authorList>
    </citation>
    <scope>NUCLEOTIDE SEQUENCE [LARGE SCALE GENOMIC DNA]</scope>
</reference>
<proteinExistence type="predicted"/>
<feature type="compositionally biased region" description="Basic and acidic residues" evidence="1">
    <location>
        <begin position="54"/>
        <end position="99"/>
    </location>
</feature>
<name>A0A9P1CZW2_9DINO</name>
<evidence type="ECO:0000313" key="3">
    <source>
        <dbReference type="EMBL" id="CAI4000839.1"/>
    </source>
</evidence>
<dbReference type="EMBL" id="CAMXCT030002846">
    <property type="protein sequence ID" value="CAL4788151.1"/>
    <property type="molecule type" value="Genomic_DNA"/>
</dbReference>
<accession>A0A9P1CZW2</accession>